<dbReference type="Pfam" id="PF01614">
    <property type="entry name" value="IclR_C"/>
    <property type="match status" value="1"/>
</dbReference>
<feature type="domain" description="IclR-ED" evidence="5">
    <location>
        <begin position="69"/>
        <end position="285"/>
    </location>
</feature>
<dbReference type="PANTHER" id="PTHR30136">
    <property type="entry name" value="HELIX-TURN-HELIX TRANSCRIPTIONAL REGULATOR, ICLR FAMILY"/>
    <property type="match status" value="1"/>
</dbReference>
<dbReference type="InterPro" id="IPR005471">
    <property type="entry name" value="Tscrpt_reg_IclR_N"/>
</dbReference>
<dbReference type="InterPro" id="IPR029016">
    <property type="entry name" value="GAF-like_dom_sf"/>
</dbReference>
<evidence type="ECO:0000259" key="5">
    <source>
        <dbReference type="PROSITE" id="PS51078"/>
    </source>
</evidence>
<dbReference type="PROSITE" id="PS51077">
    <property type="entry name" value="HTH_ICLR"/>
    <property type="match status" value="1"/>
</dbReference>
<dbReference type="Pfam" id="PF09339">
    <property type="entry name" value="HTH_IclR"/>
    <property type="match status" value="1"/>
</dbReference>
<proteinExistence type="predicted"/>
<sequence length="302" mass="32443">MARPAPAVDRTVAVLNLLAAHPDTAFSLSEMCRRLDINKATAHAMLTALADSGFLLRNPRDKSYTLGPALIALGSAAAARRLELVEFARAPMQALAAATGLQCVVSSAMGEEIVFLAVAGEVVPFGPHVRVGQRIPLAPPIGTVFMAWSLPDEVDTWLHRAAGSPLTEPELERFRNGVRAVRRRGYSVGLEPDVLGVRLGQSLDDHEAVPPLLAELSHTSYLMDDFGGSTHRIGHLAAPVFGPDERVAMVLTLYGFQKQLSGTDIDGLAARLTGTTREITFAVRGPPMFFRYRIQDSGLIGS</sequence>
<dbReference type="Gene3D" id="3.30.450.40">
    <property type="match status" value="1"/>
</dbReference>
<feature type="domain" description="HTH iclR-type" evidence="4">
    <location>
        <begin position="5"/>
        <end position="68"/>
    </location>
</feature>
<keyword evidence="2" id="KW-0238">DNA-binding</keyword>
<protein>
    <submittedName>
        <fullName evidence="6">Helix-turn-helix domain-containing protein</fullName>
    </submittedName>
</protein>
<dbReference type="SMART" id="SM00346">
    <property type="entry name" value="HTH_ICLR"/>
    <property type="match status" value="1"/>
</dbReference>
<dbReference type="SUPFAM" id="SSF55781">
    <property type="entry name" value="GAF domain-like"/>
    <property type="match status" value="1"/>
</dbReference>
<dbReference type="InterPro" id="IPR050707">
    <property type="entry name" value="HTH_MetabolicPath_Reg"/>
</dbReference>
<dbReference type="EMBL" id="JAAFYZ010000045">
    <property type="protein sequence ID" value="MBS2548284.1"/>
    <property type="molecule type" value="Genomic_DNA"/>
</dbReference>
<name>A0ABS5KQH4_9ACTN</name>
<organism evidence="6 7">
    <name type="scientific">Catenulispora pinistramenti</name>
    <dbReference type="NCBI Taxonomy" id="2705254"/>
    <lineage>
        <taxon>Bacteria</taxon>
        <taxon>Bacillati</taxon>
        <taxon>Actinomycetota</taxon>
        <taxon>Actinomycetes</taxon>
        <taxon>Catenulisporales</taxon>
        <taxon>Catenulisporaceae</taxon>
        <taxon>Catenulispora</taxon>
    </lineage>
</organism>
<keyword evidence="1" id="KW-0805">Transcription regulation</keyword>
<evidence type="ECO:0000256" key="2">
    <source>
        <dbReference type="ARBA" id="ARBA00023125"/>
    </source>
</evidence>
<evidence type="ECO:0000259" key="4">
    <source>
        <dbReference type="PROSITE" id="PS51077"/>
    </source>
</evidence>
<dbReference type="Gene3D" id="1.10.10.10">
    <property type="entry name" value="Winged helix-like DNA-binding domain superfamily/Winged helix DNA-binding domain"/>
    <property type="match status" value="1"/>
</dbReference>
<gene>
    <name evidence="6" type="ORF">KGQ19_15575</name>
</gene>
<dbReference type="InterPro" id="IPR036390">
    <property type="entry name" value="WH_DNA-bd_sf"/>
</dbReference>
<feature type="non-terminal residue" evidence="6">
    <location>
        <position position="302"/>
    </location>
</feature>
<comment type="caution">
    <text evidence="6">The sequence shown here is derived from an EMBL/GenBank/DDBJ whole genome shotgun (WGS) entry which is preliminary data.</text>
</comment>
<accession>A0ABS5KQH4</accession>
<evidence type="ECO:0000256" key="3">
    <source>
        <dbReference type="ARBA" id="ARBA00023163"/>
    </source>
</evidence>
<dbReference type="SUPFAM" id="SSF46785">
    <property type="entry name" value="Winged helix' DNA-binding domain"/>
    <property type="match status" value="1"/>
</dbReference>
<reference evidence="6 7" key="1">
    <citation type="submission" date="2020-02" db="EMBL/GenBank/DDBJ databases">
        <title>Acidophilic actinobacteria isolated from forest soil.</title>
        <authorList>
            <person name="Golinska P."/>
        </authorList>
    </citation>
    <scope>NUCLEOTIDE SEQUENCE [LARGE SCALE GENOMIC DNA]</scope>
    <source>
        <strain evidence="6 7">NL8</strain>
    </source>
</reference>
<dbReference type="Proteomes" id="UP000730482">
    <property type="component" value="Unassembled WGS sequence"/>
</dbReference>
<evidence type="ECO:0000313" key="7">
    <source>
        <dbReference type="Proteomes" id="UP000730482"/>
    </source>
</evidence>
<keyword evidence="7" id="KW-1185">Reference proteome</keyword>
<evidence type="ECO:0000313" key="6">
    <source>
        <dbReference type="EMBL" id="MBS2548284.1"/>
    </source>
</evidence>
<dbReference type="InterPro" id="IPR014757">
    <property type="entry name" value="Tscrpt_reg_IclR_C"/>
</dbReference>
<dbReference type="RefSeq" id="WP_212009854.1">
    <property type="nucleotide sequence ID" value="NZ_JAAFYZ010000045.1"/>
</dbReference>
<keyword evidence="3" id="KW-0804">Transcription</keyword>
<evidence type="ECO:0000256" key="1">
    <source>
        <dbReference type="ARBA" id="ARBA00023015"/>
    </source>
</evidence>
<dbReference type="InterPro" id="IPR036388">
    <property type="entry name" value="WH-like_DNA-bd_sf"/>
</dbReference>
<dbReference type="PANTHER" id="PTHR30136:SF24">
    <property type="entry name" value="HTH-TYPE TRANSCRIPTIONAL REPRESSOR ALLR"/>
    <property type="match status" value="1"/>
</dbReference>
<dbReference type="PROSITE" id="PS51078">
    <property type="entry name" value="ICLR_ED"/>
    <property type="match status" value="1"/>
</dbReference>